<evidence type="ECO:0000259" key="5">
    <source>
        <dbReference type="Pfam" id="PF19439"/>
    </source>
</evidence>
<comment type="similarity">
    <text evidence="1">Belongs to the CLEC16A/gop-1 family.</text>
</comment>
<sequence>MFRSRSWFGASWGRPKNPHSLERLKYLHNILSKNTTVSESNRGTLVESLRCIAEILIWGDQNDSSVFDFFLEKNMLSYFLKIMRQKCGGSSYVCVQLLQTLNILFENIRNETSLYYLLSNNHVNSIIVHKFDVSDEEVMAYYISFLKTLSLKLNNHTIHFFYNEHTKDFPLYTEAIKFFNHPESMVRIAVRTLTLNVYRVQDASMLRFIRDRTAAPYFSNLVWFIGKHILELDACVRNDADHQSQQKLDDLVAEHLDHLHYINDILCLNIPDLNDVLTEHLLHKLLIPLYIYSLTSEPTRRPVTSSPYNRDHIQSIEVITRNLEAILKGKTTDSPSRMTYPIQRMETEEETKPSVSCVVALFLLSQVFLIITHGPIVHALAWIILQSDLSVFEDGATRILEMYLSKAKTNVKLEFSKPQLSLEKALETSGQERDYTTPEYSEPKAFGCDLDKDTDQSSCDLDPELVSTSLPSTSHISETSSIAHDSTEDLVTQIHSIKSIGARSSVQNMPDSPLPDSGIDSSSSKTLSELNNITDEEKQKLLGVMPSTSTQKTLSIENILEREIKEIDKRPFLKTILDSLDCSENDYKALFALCLLFALINNKGVNTELLDTLLCPETEDENGTNPNSRCSNASSREDASNDEGGQQDGSPARSAKRRMRSFNALLINKLMAIANLSCKPASKVRLVTCELSVRLVLVAMQGASGIPCSRHVAAADALRARAASLARNFYKCDDIFLDMFEDEYCEMSKRPLNVEWLCMDAAILLPPTRTPMSGIAFAKRLPSGEMERARRAIRTFFLVRDLFLKLTNKPETQLPLTNPTPFVQVGDVLDLNDSDLISCDIIQKDGTWHHRFLAVDHIQIILVEPDKQKMGFGVAKLVGSLQDLEIQGDKEDPRCLQLTIHKPRVGAGGALPRTVLLRARFKFDDHIRSMAAKQRLTKGRTKARQKKMQQIGRLLEVSGISAPAMAPRHRPLFARPGLSAVRRTSGVDGEETERRIRRPSGHVLKDGIVVYRERSSRESFITFSSVSRGGSSQGSREGSPRARSEEIPLEDIRRNMAAAATPVCAPQSQPSTSSQGQKVITTSSEETSFISGEVPRYKRKGIVETI</sequence>
<dbReference type="PANTHER" id="PTHR21481">
    <property type="entry name" value="PROTEIN CLEC16A"/>
    <property type="match status" value="1"/>
</dbReference>
<evidence type="ECO:0008006" key="8">
    <source>
        <dbReference type="Google" id="ProtNLM"/>
    </source>
</evidence>
<evidence type="ECO:0000256" key="1">
    <source>
        <dbReference type="ARBA" id="ARBA00006441"/>
    </source>
</evidence>
<evidence type="ECO:0000256" key="3">
    <source>
        <dbReference type="SAM" id="MobiDB-lite"/>
    </source>
</evidence>
<feature type="compositionally biased region" description="Low complexity" evidence="3">
    <location>
        <begin position="1024"/>
        <end position="1037"/>
    </location>
</feature>
<dbReference type="Pfam" id="PF19439">
    <property type="entry name" value="CLEC16A_C"/>
    <property type="match status" value="2"/>
</dbReference>
<dbReference type="EMBL" id="OW152822">
    <property type="protein sequence ID" value="CAH2037176.1"/>
    <property type="molecule type" value="Genomic_DNA"/>
</dbReference>
<accession>A0ABN8HQM9</accession>
<feature type="compositionally biased region" description="Polar residues" evidence="3">
    <location>
        <begin position="623"/>
        <end position="634"/>
    </location>
</feature>
<feature type="compositionally biased region" description="Basic and acidic residues" evidence="3">
    <location>
        <begin position="424"/>
        <end position="436"/>
    </location>
</feature>
<feature type="region of interest" description="Disordered" evidence="3">
    <location>
        <begin position="501"/>
        <end position="525"/>
    </location>
</feature>
<dbReference type="Pfam" id="PF09758">
    <property type="entry name" value="FPL"/>
    <property type="match status" value="1"/>
</dbReference>
<name>A0ABN8HQM9_9NEOP</name>
<feature type="compositionally biased region" description="Basic and acidic residues" evidence="3">
    <location>
        <begin position="1038"/>
        <end position="1054"/>
    </location>
</feature>
<feature type="domain" description="CLEC16A/TT9 C-terminal" evidence="5">
    <location>
        <begin position="246"/>
        <end position="622"/>
    </location>
</feature>
<proteinExistence type="inferred from homology"/>
<gene>
    <name evidence="6" type="ORF">IPOD504_LOCUS1057</name>
</gene>
<dbReference type="InterPro" id="IPR045820">
    <property type="entry name" value="CLEC16A/TT9_C"/>
</dbReference>
<evidence type="ECO:0000256" key="2">
    <source>
        <dbReference type="ARBA" id="ARBA00023006"/>
    </source>
</evidence>
<dbReference type="InterPro" id="IPR019155">
    <property type="entry name" value="CLEC16A/TT9_N"/>
</dbReference>
<feature type="non-terminal residue" evidence="6">
    <location>
        <position position="1"/>
    </location>
</feature>
<feature type="domain" description="CLEC16A/TT9 C-terminal" evidence="5">
    <location>
        <begin position="658"/>
        <end position="957"/>
    </location>
</feature>
<reference evidence="6" key="1">
    <citation type="submission" date="2022-03" db="EMBL/GenBank/DDBJ databases">
        <authorList>
            <person name="Martin H S."/>
        </authorList>
    </citation>
    <scope>NUCLEOTIDE SEQUENCE</scope>
</reference>
<feature type="region of interest" description="Disordered" evidence="3">
    <location>
        <begin position="617"/>
        <end position="656"/>
    </location>
</feature>
<evidence type="ECO:0000259" key="4">
    <source>
        <dbReference type="Pfam" id="PF09758"/>
    </source>
</evidence>
<feature type="region of interest" description="Disordered" evidence="3">
    <location>
        <begin position="1024"/>
        <end position="1093"/>
    </location>
</feature>
<evidence type="ECO:0000313" key="6">
    <source>
        <dbReference type="EMBL" id="CAH2037176.1"/>
    </source>
</evidence>
<dbReference type="PANTHER" id="PTHR21481:SF0">
    <property type="entry name" value="PROTEIN CLEC16A"/>
    <property type="match status" value="1"/>
</dbReference>
<protein>
    <recommendedName>
        <fullName evidence="8">Protein CLEC16A homolog</fullName>
    </recommendedName>
</protein>
<evidence type="ECO:0000313" key="7">
    <source>
        <dbReference type="Proteomes" id="UP000837857"/>
    </source>
</evidence>
<organism evidence="6 7">
    <name type="scientific">Iphiclides podalirius</name>
    <name type="common">scarce swallowtail</name>
    <dbReference type="NCBI Taxonomy" id="110791"/>
    <lineage>
        <taxon>Eukaryota</taxon>
        <taxon>Metazoa</taxon>
        <taxon>Ecdysozoa</taxon>
        <taxon>Arthropoda</taxon>
        <taxon>Hexapoda</taxon>
        <taxon>Insecta</taxon>
        <taxon>Pterygota</taxon>
        <taxon>Neoptera</taxon>
        <taxon>Endopterygota</taxon>
        <taxon>Lepidoptera</taxon>
        <taxon>Glossata</taxon>
        <taxon>Ditrysia</taxon>
        <taxon>Papilionoidea</taxon>
        <taxon>Papilionidae</taxon>
        <taxon>Papilioninae</taxon>
        <taxon>Iphiclides</taxon>
    </lineage>
</organism>
<feature type="region of interest" description="Disordered" evidence="3">
    <location>
        <begin position="424"/>
        <end position="448"/>
    </location>
</feature>
<feature type="compositionally biased region" description="Low complexity" evidence="3">
    <location>
        <begin position="1066"/>
        <end position="1088"/>
    </location>
</feature>
<keyword evidence="7" id="KW-1185">Reference proteome</keyword>
<feature type="compositionally biased region" description="Polar residues" evidence="3">
    <location>
        <begin position="501"/>
        <end position="510"/>
    </location>
</feature>
<feature type="domain" description="FPL" evidence="4">
    <location>
        <begin position="49"/>
        <end position="198"/>
    </location>
</feature>
<dbReference type="Proteomes" id="UP000837857">
    <property type="component" value="Chromosome 10"/>
</dbReference>
<keyword evidence="2" id="KW-0072">Autophagy</keyword>
<dbReference type="InterPro" id="IPR039272">
    <property type="entry name" value="CLEC16A/TT9"/>
</dbReference>